<dbReference type="EnsemblMetazoa" id="ASTEI04496-RA">
    <property type="protein sequence ID" value="ASTEI04496-PA"/>
    <property type="gene ID" value="ASTEI04496"/>
</dbReference>
<evidence type="ECO:0000256" key="2">
    <source>
        <dbReference type="SAM" id="MobiDB-lite"/>
    </source>
</evidence>
<reference evidence="4" key="1">
    <citation type="journal article" date="2014" name="Genome Biol.">
        <title>Genome analysis of a major urban malaria vector mosquito, Anopheles stephensi.</title>
        <authorList>
            <person name="Jiang X."/>
            <person name="Peery A."/>
            <person name="Hall A.B."/>
            <person name="Sharma A."/>
            <person name="Chen X.G."/>
            <person name="Waterhouse R.M."/>
            <person name="Komissarov A."/>
            <person name="Riehle M.M."/>
            <person name="Shouche Y."/>
            <person name="Sharakhova M.V."/>
            <person name="Lawson D."/>
            <person name="Pakpour N."/>
            <person name="Arensburger P."/>
            <person name="Davidson V.L."/>
            <person name="Eiglmeier K."/>
            <person name="Emrich S."/>
            <person name="George P."/>
            <person name="Kennedy R.C."/>
            <person name="Mane S.P."/>
            <person name="Maslen G."/>
            <person name="Oringanje C."/>
            <person name="Qi Y."/>
            <person name="Settlage R."/>
            <person name="Tojo M."/>
            <person name="Tubio J.M."/>
            <person name="Unger M.F."/>
            <person name="Wang B."/>
            <person name="Vernick K.D."/>
            <person name="Ribeiro J.M."/>
            <person name="James A.A."/>
            <person name="Michel K."/>
            <person name="Riehle M.A."/>
            <person name="Luckhart S."/>
            <person name="Sharakhov I.V."/>
            <person name="Tu Z."/>
        </authorList>
    </citation>
    <scope>NUCLEOTIDE SEQUENCE [LARGE SCALE GENOMIC DNA]</scope>
    <source>
        <strain evidence="4">Indian</strain>
    </source>
</reference>
<feature type="region of interest" description="Disordered" evidence="2">
    <location>
        <begin position="1"/>
        <end position="28"/>
    </location>
</feature>
<dbReference type="AlphaFoldDB" id="A0A182Y7R0"/>
<feature type="region of interest" description="Disordered" evidence="2">
    <location>
        <begin position="941"/>
        <end position="967"/>
    </location>
</feature>
<reference evidence="3" key="2">
    <citation type="submission" date="2020-05" db="UniProtKB">
        <authorList>
            <consortium name="EnsemblMetazoa"/>
        </authorList>
    </citation>
    <scope>IDENTIFICATION</scope>
    <source>
        <strain evidence="3">Indian</strain>
    </source>
</reference>
<sequence>MNVPEKLTGCISGPSDSTPVTDNRTSAHCTPRATQLELHDLRRVRLPPMPAGLSRNDQNRWYVFDELITHEQSYLDALHKLQYVIFNALEATETFVAKDTLQTIFGTHQRICRLHQFGQVLLEQCVREWPGTGVAGWMILAMVEQPALLHWYDLFIRNHKRTMELYTAESNRNRIFAWFVGSKLRELGEQRTFADYFIMPVQRMPQLLMQVRELARYTHETHPDRALLDRCVRRITYIGEQLNAATGRSEAVRTVLHAIEQRDADRSRTFAHDADQCLLLYSETLSEMFRNGIGERIVLLLSDRLVCAKLPAQQNAGKSSASFHQQPNAIGTLTWVLPLQEFEVECSDQADSRLGSTESLASIDSIRDFGTLSSVRDLMSTFHRSHDTLNVDTCSEELNKIWSTVLFVEQIETPYAQNVSTYYLFFIQSSDEAEEDATLIHIKPAKGRRRILKTKTADGKKEWCYTIRITQLALRAENSPGWWNSAVYAPYEALFCKTLAADNFASVWSLRQVKQTHTSYLSLAYVWPSRFASEQVTAACCFAPNTTTSAYSNELFRVWSNRQHVLWLILKDSHSSKISLYTHDRRTNRIDARATICLPTVRVSSVVYVPVGQVGNTVTDTVWITTRSRLMIYSATYPMIEARLKSIRIKGTPNQLFYHDRRVFCGTVNERLLIFSLKVDGGWDLQTPQQCRCGTVAAMCVVSSHLYMAIRAHLRVYDSTVGAFVKHLASPAACSEDRRYITLLERSVHGLWIARHHCGTVSLYHAKHRKHLLDVNIGSHVARFLAEATVDTVAAPVHVLSMQIIENFLWVGTNVGLVLSMQLPQSGNVPIMVDQMAVAYHGHLEDVAVILALPSLRAHPAMEPEAIDVDPLLVDKLYKNTRNPARDLTETRLGIEELQVSFIDLNVPLEGSGERVSSALQDASCDDGEAHSALTASTVRVNDTSRETDDGGDIAAAPDKADERTATETSIWAPNSMLIITGGRGYIKRQHNIDHTTCLQGSSRSRSTASIAELTDSWRLSTVDEKENVILWEKRYN</sequence>
<keyword evidence="4" id="KW-1185">Reference proteome</keyword>
<name>A0A182Y7R0_ANOST</name>
<dbReference type="PANTHER" id="PTHR12877">
    <property type="entry name" value="RHO GUANINE NUCLEOTIDE EXCHANGE FACTOR"/>
    <property type="match status" value="1"/>
</dbReference>
<evidence type="ECO:0000313" key="4">
    <source>
        <dbReference type="Proteomes" id="UP000076408"/>
    </source>
</evidence>
<dbReference type="Pfam" id="PF19056">
    <property type="entry name" value="WD40_2"/>
    <property type="match status" value="1"/>
</dbReference>
<dbReference type="InterPro" id="IPR000219">
    <property type="entry name" value="DH_dom"/>
</dbReference>
<dbReference type="GO" id="GO:0005085">
    <property type="term" value="F:guanyl-nucleotide exchange factor activity"/>
    <property type="evidence" value="ECO:0007669"/>
    <property type="project" value="UniProtKB-KW"/>
</dbReference>
<dbReference type="SUPFAM" id="SSF48065">
    <property type="entry name" value="DBL homology domain (DH-domain)"/>
    <property type="match status" value="1"/>
</dbReference>
<dbReference type="Pfam" id="PF00621">
    <property type="entry name" value="RhoGEF"/>
    <property type="match status" value="1"/>
</dbReference>
<accession>A0A182Y7R0</accession>
<dbReference type="GO" id="GO:0051496">
    <property type="term" value="P:positive regulation of stress fiber assembly"/>
    <property type="evidence" value="ECO:0007669"/>
    <property type="project" value="TreeGrafter"/>
</dbReference>
<evidence type="ECO:0000256" key="1">
    <source>
        <dbReference type="ARBA" id="ARBA00022658"/>
    </source>
</evidence>
<protein>
    <submittedName>
        <fullName evidence="3">Uncharacterized protein</fullName>
    </submittedName>
</protein>
<dbReference type="InterPro" id="IPR039919">
    <property type="entry name" value="ARHGEF10/ARHGEF17"/>
</dbReference>
<organism evidence="3 4">
    <name type="scientific">Anopheles stephensi</name>
    <name type="common">Indo-Pakistan malaria mosquito</name>
    <dbReference type="NCBI Taxonomy" id="30069"/>
    <lineage>
        <taxon>Eukaryota</taxon>
        <taxon>Metazoa</taxon>
        <taxon>Ecdysozoa</taxon>
        <taxon>Arthropoda</taxon>
        <taxon>Hexapoda</taxon>
        <taxon>Insecta</taxon>
        <taxon>Pterygota</taxon>
        <taxon>Neoptera</taxon>
        <taxon>Endopterygota</taxon>
        <taxon>Diptera</taxon>
        <taxon>Nematocera</taxon>
        <taxon>Culicoidea</taxon>
        <taxon>Culicidae</taxon>
        <taxon>Anophelinae</taxon>
        <taxon>Anopheles</taxon>
    </lineage>
</organism>
<dbReference type="VEuPathDB" id="VectorBase:ASTE004359"/>
<dbReference type="Gene3D" id="1.20.900.10">
    <property type="entry name" value="Dbl homology (DH) domain"/>
    <property type="match status" value="1"/>
</dbReference>
<dbReference type="SMART" id="SM00325">
    <property type="entry name" value="RhoGEF"/>
    <property type="match status" value="1"/>
</dbReference>
<dbReference type="VEuPathDB" id="VectorBase:ASTEI20_032732"/>
<dbReference type="OMA" id="HKCDCKM"/>
<feature type="compositionally biased region" description="Polar residues" evidence="2">
    <location>
        <begin position="14"/>
        <end position="28"/>
    </location>
</feature>
<proteinExistence type="predicted"/>
<dbReference type="InterPro" id="IPR035899">
    <property type="entry name" value="DBL_dom_sf"/>
</dbReference>
<dbReference type="Proteomes" id="UP000076408">
    <property type="component" value="Unassembled WGS sequence"/>
</dbReference>
<dbReference type="VEuPathDB" id="VectorBase:ASTEI04496"/>
<dbReference type="PANTHER" id="PTHR12877:SF7">
    <property type="entry name" value="RHO GUANINE NUCLEOTIDE EXCHANGE FACTOR 10-LIKE PROTEIN"/>
    <property type="match status" value="1"/>
</dbReference>
<dbReference type="GO" id="GO:0030036">
    <property type="term" value="P:actin cytoskeleton organization"/>
    <property type="evidence" value="ECO:0007669"/>
    <property type="project" value="TreeGrafter"/>
</dbReference>
<dbReference type="STRING" id="30069.A0A182Y7R0"/>
<evidence type="ECO:0000313" key="3">
    <source>
        <dbReference type="EnsemblMetazoa" id="ASTEI04496-PA"/>
    </source>
</evidence>
<keyword evidence="1" id="KW-0344">Guanine-nucleotide releasing factor</keyword>
<dbReference type="PROSITE" id="PS50010">
    <property type="entry name" value="DH_2"/>
    <property type="match status" value="1"/>
</dbReference>